<name>A0A540LQ03_MALBA</name>
<proteinExistence type="predicted"/>
<dbReference type="Proteomes" id="UP000315295">
    <property type="component" value="Unassembled WGS sequence"/>
</dbReference>
<dbReference type="EMBL" id="VIEB01000507">
    <property type="protein sequence ID" value="TQD88563.1"/>
    <property type="molecule type" value="Genomic_DNA"/>
</dbReference>
<evidence type="ECO:0000313" key="2">
    <source>
        <dbReference type="Proteomes" id="UP000315295"/>
    </source>
</evidence>
<dbReference type="AlphaFoldDB" id="A0A540LQ03"/>
<protein>
    <submittedName>
        <fullName evidence="1">Uncharacterized protein</fullName>
    </submittedName>
</protein>
<keyword evidence="2" id="KW-1185">Reference proteome</keyword>
<comment type="caution">
    <text evidence="1">The sequence shown here is derived from an EMBL/GenBank/DDBJ whole genome shotgun (WGS) entry which is preliminary data.</text>
</comment>
<gene>
    <name evidence="1" type="ORF">C1H46_025882</name>
</gene>
<organism evidence="1 2">
    <name type="scientific">Malus baccata</name>
    <name type="common">Siberian crab apple</name>
    <name type="synonym">Pyrus baccata</name>
    <dbReference type="NCBI Taxonomy" id="106549"/>
    <lineage>
        <taxon>Eukaryota</taxon>
        <taxon>Viridiplantae</taxon>
        <taxon>Streptophyta</taxon>
        <taxon>Embryophyta</taxon>
        <taxon>Tracheophyta</taxon>
        <taxon>Spermatophyta</taxon>
        <taxon>Magnoliopsida</taxon>
        <taxon>eudicotyledons</taxon>
        <taxon>Gunneridae</taxon>
        <taxon>Pentapetalae</taxon>
        <taxon>rosids</taxon>
        <taxon>fabids</taxon>
        <taxon>Rosales</taxon>
        <taxon>Rosaceae</taxon>
        <taxon>Amygdaloideae</taxon>
        <taxon>Maleae</taxon>
        <taxon>Malus</taxon>
    </lineage>
</organism>
<reference evidence="1 2" key="1">
    <citation type="journal article" date="2019" name="G3 (Bethesda)">
        <title>Sequencing of a Wild Apple (Malus baccata) Genome Unravels the Differences Between Cultivated and Wild Apple Species Regarding Disease Resistance and Cold Tolerance.</title>
        <authorList>
            <person name="Chen X."/>
        </authorList>
    </citation>
    <scope>NUCLEOTIDE SEQUENCE [LARGE SCALE GENOMIC DNA]</scope>
    <source>
        <strain evidence="2">cv. Shandingzi</strain>
        <tissue evidence="1">Leaves</tissue>
    </source>
</reference>
<evidence type="ECO:0000313" key="1">
    <source>
        <dbReference type="EMBL" id="TQD88563.1"/>
    </source>
</evidence>
<sequence length="82" mass="9761">MPDIPTRRFRLMTRELDLATIEKHGEAQHTEDKLFVFRYPGINNVAGVLYWLKHSRELKYRSLYLFLNPGISGLRKKWGRKS</sequence>
<accession>A0A540LQ03</accession>